<accession>A0A0S1SAP3</accession>
<name>A0A0S1SUC8_9BACT</name>
<feature type="chain" id="PRO_5009797895" evidence="2">
    <location>
        <begin position="23"/>
        <end position="114"/>
    </location>
</feature>
<organism evidence="3 4">
    <name type="scientific">Candidatus Peribacter riflensis</name>
    <dbReference type="NCBI Taxonomy" id="1735162"/>
    <lineage>
        <taxon>Bacteria</taxon>
        <taxon>Candidatus Peregrinibacteriota</taxon>
        <taxon>Candidatus Peribacteria</taxon>
        <taxon>Candidatus Peribacterales</taxon>
        <taxon>Candidatus Peribacteraceae</taxon>
        <taxon>Candidatus Peribacter</taxon>
    </lineage>
</organism>
<dbReference type="KEGG" id="prf:PeribacterA2_0307"/>
<gene>
    <name evidence="3" type="ORF">PeribacterD1_0307</name>
</gene>
<accession>A0A0S1SUC8</accession>
<sequence length="114" mass="11910">MTTLRSRITALALLTLPRLAAAQGPLGDANEINVGGGGGGVDLRGAIISITQQILTYVSLIAVIVIIIAGIWLIVGFGEESAKERAKKIVIYTIVGLILILIANAIVNFVISVF</sequence>
<evidence type="ECO:0000313" key="3">
    <source>
        <dbReference type="EMBL" id="ALM13005.1"/>
    </source>
</evidence>
<dbReference type="Proteomes" id="UP000069135">
    <property type="component" value="Chromosome"/>
</dbReference>
<accession>A0A0S1SLR4</accession>
<protein>
    <submittedName>
        <fullName evidence="3">Uncharacterized protein</fullName>
    </submittedName>
</protein>
<feature type="signal peptide" evidence="2">
    <location>
        <begin position="1"/>
        <end position="22"/>
    </location>
</feature>
<reference evidence="4" key="1">
    <citation type="submission" date="2015-10" db="EMBL/GenBank/DDBJ databases">
        <title>Analysis of five complete genome sequences for members of the class Peribacteria in the recently recognized Peregrinibacteria bacterial phylum.</title>
        <authorList>
            <person name="Anantharaman K."/>
            <person name="Brown C.T."/>
            <person name="Burstein D."/>
            <person name="Castelle C.J."/>
            <person name="Probst A.J."/>
            <person name="Thomas B.C."/>
            <person name="Williams K.H."/>
            <person name="Banfield J.F."/>
        </authorList>
    </citation>
    <scope>NUCLEOTIDE SEQUENCE [LARGE SCALE GENOMIC DNA]</scope>
</reference>
<evidence type="ECO:0000256" key="1">
    <source>
        <dbReference type="SAM" id="Phobius"/>
    </source>
</evidence>
<feature type="transmembrane region" description="Helical" evidence="1">
    <location>
        <begin position="54"/>
        <end position="77"/>
    </location>
</feature>
<accession>A0A0S1SUN3</accession>
<dbReference type="Pfam" id="PF18895">
    <property type="entry name" value="T4SS_pilin"/>
    <property type="match status" value="1"/>
</dbReference>
<evidence type="ECO:0000256" key="2">
    <source>
        <dbReference type="SAM" id="SignalP"/>
    </source>
</evidence>
<keyword evidence="1" id="KW-0812">Transmembrane</keyword>
<feature type="transmembrane region" description="Helical" evidence="1">
    <location>
        <begin position="89"/>
        <end position="111"/>
    </location>
</feature>
<keyword evidence="1" id="KW-0472">Membrane</keyword>
<keyword evidence="1" id="KW-1133">Transmembrane helix</keyword>
<keyword evidence="2" id="KW-0732">Signal</keyword>
<dbReference type="AlphaFoldDB" id="A0A0S1SUC8"/>
<proteinExistence type="predicted"/>
<dbReference type="STRING" id="1735162.PeribacterB2_0307"/>
<reference evidence="3 4" key="2">
    <citation type="journal article" date="2016" name="PeerJ">
        <title>Analysis of five complete genome sequences for members of the class Peribacteria in the recently recognized Peregrinibacteria bacterial phylum.</title>
        <authorList>
            <person name="Anantharaman K."/>
            <person name="Brown C.T."/>
            <person name="Burstein D."/>
            <person name="Castelle C.J."/>
            <person name="Probst A.J."/>
            <person name="Thomas B.C."/>
            <person name="Williams K.H."/>
            <person name="Banfield J.F."/>
        </authorList>
    </citation>
    <scope>NUCLEOTIDE SEQUENCE [LARGE SCALE GENOMIC DNA]</scope>
    <source>
        <strain evidence="3">RIFOXYD1_FULL_PER-ii_59_16</strain>
    </source>
</reference>
<dbReference type="EMBL" id="CP013065">
    <property type="protein sequence ID" value="ALM13005.1"/>
    <property type="molecule type" value="Genomic_DNA"/>
</dbReference>
<accession>A0A0S1SN97</accession>
<dbReference type="InterPro" id="IPR043993">
    <property type="entry name" value="T4SS_pilin"/>
</dbReference>
<evidence type="ECO:0000313" key="4">
    <source>
        <dbReference type="Proteomes" id="UP000069135"/>
    </source>
</evidence>